<feature type="non-terminal residue" evidence="1">
    <location>
        <position position="1"/>
    </location>
</feature>
<dbReference type="EMBL" id="CAJVQC010077105">
    <property type="protein sequence ID" value="CAG8815264.1"/>
    <property type="molecule type" value="Genomic_DNA"/>
</dbReference>
<feature type="non-terminal residue" evidence="1">
    <location>
        <position position="58"/>
    </location>
</feature>
<organism evidence="1 2">
    <name type="scientific">Racocetra persica</name>
    <dbReference type="NCBI Taxonomy" id="160502"/>
    <lineage>
        <taxon>Eukaryota</taxon>
        <taxon>Fungi</taxon>
        <taxon>Fungi incertae sedis</taxon>
        <taxon>Mucoromycota</taxon>
        <taxon>Glomeromycotina</taxon>
        <taxon>Glomeromycetes</taxon>
        <taxon>Diversisporales</taxon>
        <taxon>Gigasporaceae</taxon>
        <taxon>Racocetra</taxon>
    </lineage>
</organism>
<protein>
    <submittedName>
        <fullName evidence="1">32917_t:CDS:1</fullName>
    </submittedName>
</protein>
<accession>A0ACA9RXC5</accession>
<evidence type="ECO:0000313" key="2">
    <source>
        <dbReference type="Proteomes" id="UP000789920"/>
    </source>
</evidence>
<reference evidence="1" key="1">
    <citation type="submission" date="2021-06" db="EMBL/GenBank/DDBJ databases">
        <authorList>
            <person name="Kallberg Y."/>
            <person name="Tangrot J."/>
            <person name="Rosling A."/>
        </authorList>
    </citation>
    <scope>NUCLEOTIDE SEQUENCE</scope>
    <source>
        <strain evidence="1">MA461A</strain>
    </source>
</reference>
<sequence>MPMYDDENKPWGKADVEKLTQAVGNYGEDWTFISEKVFLNLRSGLAIAEKWTRIRSKL</sequence>
<gene>
    <name evidence="1" type="ORF">RPERSI_LOCUS24176</name>
</gene>
<dbReference type="Proteomes" id="UP000789920">
    <property type="component" value="Unassembled WGS sequence"/>
</dbReference>
<keyword evidence="2" id="KW-1185">Reference proteome</keyword>
<evidence type="ECO:0000313" key="1">
    <source>
        <dbReference type="EMBL" id="CAG8815264.1"/>
    </source>
</evidence>
<comment type="caution">
    <text evidence="1">The sequence shown here is derived from an EMBL/GenBank/DDBJ whole genome shotgun (WGS) entry which is preliminary data.</text>
</comment>
<name>A0ACA9RXC5_9GLOM</name>
<proteinExistence type="predicted"/>